<feature type="cross-link" description="Glycyl lysine isopeptide (Lys-Gly) (interchain with G-Cter in SUMO2)" evidence="9">
    <location>
        <position position="275"/>
    </location>
</feature>
<evidence type="ECO:0000313" key="16">
    <source>
        <dbReference type="Proteomes" id="UP000009168"/>
    </source>
</evidence>
<accession>I7LWD9</accession>
<dbReference type="KEGG" id="tet:TTHERM_00151610"/>
<keyword evidence="3" id="KW-0808">Transferase</keyword>
<keyword evidence="6 8" id="KW-0067">ATP-binding</keyword>
<feature type="compositionally biased region" description="Polar residues" evidence="13">
    <location>
        <begin position="79"/>
        <end position="102"/>
    </location>
</feature>
<evidence type="ECO:0000256" key="8">
    <source>
        <dbReference type="PIRSR" id="PIRSR630616-2"/>
    </source>
</evidence>
<dbReference type="EMBL" id="GG662603">
    <property type="protein sequence ID" value="EAS01448.2"/>
    <property type="molecule type" value="Genomic_DNA"/>
</dbReference>
<evidence type="ECO:0000256" key="10">
    <source>
        <dbReference type="PROSITE-ProRule" id="PRU10141"/>
    </source>
</evidence>
<dbReference type="InterPro" id="IPR000719">
    <property type="entry name" value="Prot_kinase_dom"/>
</dbReference>
<evidence type="ECO:0000313" key="15">
    <source>
        <dbReference type="EMBL" id="EAS01448.2"/>
    </source>
</evidence>
<gene>
    <name evidence="15" type="ORF">TTHERM_00151610</name>
</gene>
<dbReference type="InterPro" id="IPR017441">
    <property type="entry name" value="Protein_kinase_ATP_BS"/>
</dbReference>
<dbReference type="GeneID" id="7840029"/>
<evidence type="ECO:0000256" key="6">
    <source>
        <dbReference type="ARBA" id="ARBA00022840"/>
    </source>
</evidence>
<dbReference type="PROSITE" id="PS00108">
    <property type="entry name" value="PROTEIN_KINASE_ST"/>
    <property type="match status" value="1"/>
</dbReference>
<evidence type="ECO:0000256" key="13">
    <source>
        <dbReference type="SAM" id="MobiDB-lite"/>
    </source>
</evidence>
<keyword evidence="16" id="KW-1185">Reference proteome</keyword>
<dbReference type="FunFam" id="3.30.200.20:FF:000042">
    <property type="entry name" value="Aurora kinase A"/>
    <property type="match status" value="1"/>
</dbReference>
<feature type="coiled-coil region" evidence="12">
    <location>
        <begin position="2"/>
        <end position="36"/>
    </location>
</feature>
<dbReference type="SUPFAM" id="SSF56112">
    <property type="entry name" value="Protein kinase-like (PK-like)"/>
    <property type="match status" value="1"/>
</dbReference>
<dbReference type="Proteomes" id="UP000009168">
    <property type="component" value="Unassembled WGS sequence"/>
</dbReference>
<comment type="similarity">
    <text evidence="11">Belongs to the protein kinase superfamily.</text>
</comment>
<evidence type="ECO:0000256" key="5">
    <source>
        <dbReference type="ARBA" id="ARBA00022777"/>
    </source>
</evidence>
<feature type="active site" description="Proton acceptor" evidence="7">
    <location>
        <position position="273"/>
    </location>
</feature>
<feature type="binding site" evidence="8">
    <location>
        <position position="291"/>
    </location>
    <ligand>
        <name>ATP</name>
        <dbReference type="ChEBI" id="CHEBI:30616"/>
    </ligand>
</feature>
<evidence type="ECO:0000256" key="2">
    <source>
        <dbReference type="ARBA" id="ARBA00022527"/>
    </source>
</evidence>
<reference evidence="16" key="1">
    <citation type="journal article" date="2006" name="PLoS Biol.">
        <title>Macronuclear genome sequence of the ciliate Tetrahymena thermophila, a model eukaryote.</title>
        <authorList>
            <person name="Eisen J.A."/>
            <person name="Coyne R.S."/>
            <person name="Wu M."/>
            <person name="Wu D."/>
            <person name="Thiagarajan M."/>
            <person name="Wortman J.R."/>
            <person name="Badger J.H."/>
            <person name="Ren Q."/>
            <person name="Amedeo P."/>
            <person name="Jones K.M."/>
            <person name="Tallon L.J."/>
            <person name="Delcher A.L."/>
            <person name="Salzberg S.L."/>
            <person name="Silva J.C."/>
            <person name="Haas B.J."/>
            <person name="Majoros W.H."/>
            <person name="Farzad M."/>
            <person name="Carlton J.M."/>
            <person name="Smith R.K. Jr."/>
            <person name="Garg J."/>
            <person name="Pearlman R.E."/>
            <person name="Karrer K.M."/>
            <person name="Sun L."/>
            <person name="Manning G."/>
            <person name="Elde N.C."/>
            <person name="Turkewitz A.P."/>
            <person name="Asai D.J."/>
            <person name="Wilkes D.E."/>
            <person name="Wang Y."/>
            <person name="Cai H."/>
            <person name="Collins K."/>
            <person name="Stewart B.A."/>
            <person name="Lee S.R."/>
            <person name="Wilamowska K."/>
            <person name="Weinberg Z."/>
            <person name="Ruzzo W.L."/>
            <person name="Wloga D."/>
            <person name="Gaertig J."/>
            <person name="Frankel J."/>
            <person name="Tsao C.-C."/>
            <person name="Gorovsky M.A."/>
            <person name="Keeling P.J."/>
            <person name="Waller R.F."/>
            <person name="Patron N.J."/>
            <person name="Cherry J.M."/>
            <person name="Stover N.A."/>
            <person name="Krieger C.J."/>
            <person name="del Toro C."/>
            <person name="Ryder H.F."/>
            <person name="Williamson S.C."/>
            <person name="Barbeau R.A."/>
            <person name="Hamilton E.P."/>
            <person name="Orias E."/>
        </authorList>
    </citation>
    <scope>NUCLEOTIDE SEQUENCE [LARGE SCALE GENOMIC DNA]</scope>
    <source>
        <strain evidence="16">SB210</strain>
    </source>
</reference>
<keyword evidence="2 11" id="KW-0723">Serine/threonine-protein kinase</keyword>
<dbReference type="OrthoDB" id="449424at2759"/>
<dbReference type="STRING" id="312017.I7LWD9"/>
<dbReference type="PROSITE" id="PS00107">
    <property type="entry name" value="PROTEIN_KINASE_ATP"/>
    <property type="match status" value="1"/>
</dbReference>
<dbReference type="FunFam" id="1.10.510.10:FF:000571">
    <property type="entry name" value="Maternal embryonic leucine zipper kinase"/>
    <property type="match status" value="1"/>
</dbReference>
<feature type="binding site" evidence="8 10">
    <location>
        <position position="177"/>
    </location>
    <ligand>
        <name>ATP</name>
        <dbReference type="ChEBI" id="CHEBI:30616"/>
    </ligand>
</feature>
<dbReference type="SMART" id="SM00220">
    <property type="entry name" value="S_TKc"/>
    <property type="match status" value="1"/>
</dbReference>
<organism evidence="15 16">
    <name type="scientific">Tetrahymena thermophila (strain SB210)</name>
    <dbReference type="NCBI Taxonomy" id="312017"/>
    <lineage>
        <taxon>Eukaryota</taxon>
        <taxon>Sar</taxon>
        <taxon>Alveolata</taxon>
        <taxon>Ciliophora</taxon>
        <taxon>Intramacronucleata</taxon>
        <taxon>Oligohymenophorea</taxon>
        <taxon>Hymenostomatida</taxon>
        <taxon>Tetrahymenina</taxon>
        <taxon>Tetrahymenidae</taxon>
        <taxon>Tetrahymena</taxon>
    </lineage>
</organism>
<keyword evidence="4 8" id="KW-0547">Nucleotide-binding</keyword>
<feature type="domain" description="Protein kinase" evidence="14">
    <location>
        <begin position="148"/>
        <end position="402"/>
    </location>
</feature>
<sequence length="422" mass="48062">MYFLQKEKKAKIERQAQMLEKELQQLASRKVKDENLASSFSKPPVSRTKPNTLTAIPYLKNNTSQKEQQVIGSMKNVLKPSNNNNTVSQGRRESSLNSVRNSRQITQDKENVKKVMIDSSKITTTNIQQGSLSPITQTQNSINQLENYTLGPVIGTGSYATVKLGVDKVNNIKVAVKLYEKFKLFDPQKKKNVQREIQILQKLDHSHCIKLFKTIDTPKHINLVMEYVGSSSLHSYLKLHTGRKLPENEAKRIFKQLILGLEYLHSKNVVHRDIKLENILLDKQNNVKIIDFGFSIIIPPEKKLSIFCGTPSYMAPEIVAKKEYYGQPVDIWAAGILLYVMLCGTFPFRGIDDKTLFKEIQRGEAKFPPHVSTGAKYLIQKILNTNNNERINATSILKDTWLSPMDISNQIENLKKYGSLKN</sequence>
<evidence type="ECO:0000256" key="3">
    <source>
        <dbReference type="ARBA" id="ARBA00022679"/>
    </source>
</evidence>
<dbReference type="InterPro" id="IPR008271">
    <property type="entry name" value="Ser/Thr_kinase_AS"/>
</dbReference>
<protein>
    <submittedName>
        <fullName evidence="15">Serine/Threonine kinase domain protein</fullName>
    </submittedName>
</protein>
<feature type="region of interest" description="Disordered" evidence="13">
    <location>
        <begin position="78"/>
        <end position="102"/>
    </location>
</feature>
<evidence type="ECO:0000256" key="4">
    <source>
        <dbReference type="ARBA" id="ARBA00022741"/>
    </source>
</evidence>
<dbReference type="GO" id="GO:0005524">
    <property type="term" value="F:ATP binding"/>
    <property type="evidence" value="ECO:0007669"/>
    <property type="project" value="UniProtKB-UniRule"/>
</dbReference>
<dbReference type="GO" id="GO:0004674">
    <property type="term" value="F:protein serine/threonine kinase activity"/>
    <property type="evidence" value="ECO:0007669"/>
    <property type="project" value="UniProtKB-KW"/>
</dbReference>
<name>I7LWD9_TETTS</name>
<comment type="subunit">
    <text evidence="1">Monomer.</text>
</comment>
<keyword evidence="12" id="KW-0175">Coiled coil</keyword>
<dbReference type="PANTHER" id="PTHR24350">
    <property type="entry name" value="SERINE/THREONINE-PROTEIN KINASE IAL-RELATED"/>
    <property type="match status" value="1"/>
</dbReference>
<dbReference type="InterPro" id="IPR030616">
    <property type="entry name" value="Aur-like"/>
</dbReference>
<dbReference type="Pfam" id="PF00069">
    <property type="entry name" value="Pkinase"/>
    <property type="match status" value="1"/>
</dbReference>
<dbReference type="RefSeq" id="XP_001021694.2">
    <property type="nucleotide sequence ID" value="XM_001021694.2"/>
</dbReference>
<evidence type="ECO:0000256" key="11">
    <source>
        <dbReference type="RuleBase" id="RU000304"/>
    </source>
</evidence>
<evidence type="ECO:0000256" key="9">
    <source>
        <dbReference type="PIRSR" id="PIRSR630616-3"/>
    </source>
</evidence>
<dbReference type="eggNOG" id="KOG0583">
    <property type="taxonomic scope" value="Eukaryota"/>
</dbReference>
<proteinExistence type="inferred from homology"/>
<dbReference type="InterPro" id="IPR011009">
    <property type="entry name" value="Kinase-like_dom_sf"/>
</dbReference>
<dbReference type="PROSITE" id="PS50011">
    <property type="entry name" value="PROTEIN_KINASE_DOM"/>
    <property type="match status" value="1"/>
</dbReference>
<evidence type="ECO:0000256" key="12">
    <source>
        <dbReference type="SAM" id="Coils"/>
    </source>
</evidence>
<evidence type="ECO:0000256" key="7">
    <source>
        <dbReference type="PIRSR" id="PIRSR630616-1"/>
    </source>
</evidence>
<feature type="binding site" evidence="8">
    <location>
        <begin position="277"/>
        <end position="278"/>
    </location>
    <ligand>
        <name>ATP</name>
        <dbReference type="ChEBI" id="CHEBI:30616"/>
    </ligand>
</feature>
<dbReference type="InParanoid" id="I7LWD9"/>
<dbReference type="Gene3D" id="1.10.510.10">
    <property type="entry name" value="Transferase(Phosphotransferase) domain 1"/>
    <property type="match status" value="1"/>
</dbReference>
<dbReference type="CDD" id="cd14003">
    <property type="entry name" value="STKc_AMPK-like"/>
    <property type="match status" value="1"/>
</dbReference>
<dbReference type="AlphaFoldDB" id="I7LWD9"/>
<keyword evidence="5 15" id="KW-0418">Kinase</keyword>
<evidence type="ECO:0000256" key="1">
    <source>
        <dbReference type="ARBA" id="ARBA00011245"/>
    </source>
</evidence>
<evidence type="ECO:0000259" key="14">
    <source>
        <dbReference type="PROSITE" id="PS50011"/>
    </source>
</evidence>